<feature type="region of interest" description="Disordered" evidence="1">
    <location>
        <begin position="1"/>
        <end position="27"/>
    </location>
</feature>
<keyword evidence="3" id="KW-1185">Reference proteome</keyword>
<dbReference type="RefSeq" id="WP_358352690.1">
    <property type="nucleotide sequence ID" value="NZ_JBEZFP010000023.1"/>
</dbReference>
<protein>
    <submittedName>
        <fullName evidence="2">Uncharacterized protein</fullName>
    </submittedName>
</protein>
<proteinExistence type="predicted"/>
<gene>
    <name evidence="2" type="ORF">AB0C36_11990</name>
</gene>
<feature type="compositionally biased region" description="Low complexity" evidence="1">
    <location>
        <begin position="16"/>
        <end position="27"/>
    </location>
</feature>
<comment type="caution">
    <text evidence="2">The sequence shown here is derived from an EMBL/GenBank/DDBJ whole genome shotgun (WGS) entry which is preliminary data.</text>
</comment>
<sequence length="111" mass="12340">MDRRPQVRGATPQLGPTEPQAAATYAQETEAHRIHRVSFCVEYVPLDAAALKRELAVDRWQGRRKGETGALGHAYDRLVPVPHASERGPQPIDVAGLEFDHFDTSHGIPRH</sequence>
<accession>A0ABV3DEP3</accession>
<evidence type="ECO:0000313" key="3">
    <source>
        <dbReference type="Proteomes" id="UP001551482"/>
    </source>
</evidence>
<evidence type="ECO:0000256" key="1">
    <source>
        <dbReference type="SAM" id="MobiDB-lite"/>
    </source>
</evidence>
<name>A0ABV3DEP3_9ACTN</name>
<dbReference type="EMBL" id="JBEZFP010000023">
    <property type="protein sequence ID" value="MEU8134221.1"/>
    <property type="molecule type" value="Genomic_DNA"/>
</dbReference>
<organism evidence="2 3">
    <name type="scientific">Streptodolium elevatio</name>
    <dbReference type="NCBI Taxonomy" id="3157996"/>
    <lineage>
        <taxon>Bacteria</taxon>
        <taxon>Bacillati</taxon>
        <taxon>Actinomycetota</taxon>
        <taxon>Actinomycetes</taxon>
        <taxon>Kitasatosporales</taxon>
        <taxon>Streptomycetaceae</taxon>
        <taxon>Streptodolium</taxon>
    </lineage>
</organism>
<dbReference type="Proteomes" id="UP001551482">
    <property type="component" value="Unassembled WGS sequence"/>
</dbReference>
<reference evidence="2 3" key="1">
    <citation type="submission" date="2024-06" db="EMBL/GenBank/DDBJ databases">
        <title>The Natural Products Discovery Center: Release of the First 8490 Sequenced Strains for Exploring Actinobacteria Biosynthetic Diversity.</title>
        <authorList>
            <person name="Kalkreuter E."/>
            <person name="Kautsar S.A."/>
            <person name="Yang D."/>
            <person name="Bader C.D."/>
            <person name="Teijaro C.N."/>
            <person name="Fluegel L."/>
            <person name="Davis C.M."/>
            <person name="Simpson J.R."/>
            <person name="Lauterbach L."/>
            <person name="Steele A.D."/>
            <person name="Gui C."/>
            <person name="Meng S."/>
            <person name="Li G."/>
            <person name="Viehrig K."/>
            <person name="Ye F."/>
            <person name="Su P."/>
            <person name="Kiefer A.F."/>
            <person name="Nichols A."/>
            <person name="Cepeda A.J."/>
            <person name="Yan W."/>
            <person name="Fan B."/>
            <person name="Jiang Y."/>
            <person name="Adhikari A."/>
            <person name="Zheng C.-J."/>
            <person name="Schuster L."/>
            <person name="Cowan T.M."/>
            <person name="Smanski M.J."/>
            <person name="Chevrette M.G."/>
            <person name="De Carvalho L.P.S."/>
            <person name="Shen B."/>
        </authorList>
    </citation>
    <scope>NUCLEOTIDE SEQUENCE [LARGE SCALE GENOMIC DNA]</scope>
    <source>
        <strain evidence="2 3">NPDC048946</strain>
    </source>
</reference>
<evidence type="ECO:0000313" key="2">
    <source>
        <dbReference type="EMBL" id="MEU8134221.1"/>
    </source>
</evidence>